<reference evidence="1" key="1">
    <citation type="submission" date="2023-11" db="EMBL/GenBank/DDBJ databases">
        <authorList>
            <person name="Poullet M."/>
        </authorList>
    </citation>
    <scope>NUCLEOTIDE SEQUENCE</scope>
    <source>
        <strain evidence="1">E1834</strain>
    </source>
</reference>
<dbReference type="Proteomes" id="UP001497535">
    <property type="component" value="Unassembled WGS sequence"/>
</dbReference>
<evidence type="ECO:0000313" key="1">
    <source>
        <dbReference type="EMBL" id="CAK5030961.1"/>
    </source>
</evidence>
<accession>A0ACB0Y402</accession>
<dbReference type="EMBL" id="CAVMJV010000005">
    <property type="protein sequence ID" value="CAK5030961.1"/>
    <property type="molecule type" value="Genomic_DNA"/>
</dbReference>
<gene>
    <name evidence="1" type="ORF">MENTE1834_LOCUS7380</name>
</gene>
<evidence type="ECO:0000313" key="2">
    <source>
        <dbReference type="Proteomes" id="UP001497535"/>
    </source>
</evidence>
<protein>
    <submittedName>
        <fullName evidence="1">Uncharacterized protein</fullName>
    </submittedName>
</protein>
<sequence>MTLDLVISTASGFTMEYKDVEPFNAKKAECVPESAPLFEPKAWNITEGDYKNKHLLVFSLLRQNAALKYDGNNLAEPPNGPKCELFVQMQTTTRCSLYTFQRQRHRLLQRPRRIRQRKHQTRLKRQLILHPQLRLRPTTAPLPSKRHLEQRQSPRNNKSVAEVSTVQLALLLLASLSGSSLQFWSGSG</sequence>
<comment type="caution">
    <text evidence="1">The sequence shown here is derived from an EMBL/GenBank/DDBJ whole genome shotgun (WGS) entry which is preliminary data.</text>
</comment>
<name>A0ACB0Y402_MELEN</name>
<keyword evidence="2" id="KW-1185">Reference proteome</keyword>
<proteinExistence type="predicted"/>
<organism evidence="1 2">
    <name type="scientific">Meloidogyne enterolobii</name>
    <name type="common">Root-knot nematode worm</name>
    <name type="synonym">Meloidogyne mayaguensis</name>
    <dbReference type="NCBI Taxonomy" id="390850"/>
    <lineage>
        <taxon>Eukaryota</taxon>
        <taxon>Metazoa</taxon>
        <taxon>Ecdysozoa</taxon>
        <taxon>Nematoda</taxon>
        <taxon>Chromadorea</taxon>
        <taxon>Rhabditida</taxon>
        <taxon>Tylenchina</taxon>
        <taxon>Tylenchomorpha</taxon>
        <taxon>Tylenchoidea</taxon>
        <taxon>Meloidogynidae</taxon>
        <taxon>Meloidogyninae</taxon>
        <taxon>Meloidogyne</taxon>
    </lineage>
</organism>